<keyword evidence="2" id="KW-1185">Reference proteome</keyword>
<sequence length="104" mass="12287">MSARKCMSKEIKKVMLNLKPENHYYQMQAALKGNLIHIQVSQLLSMINLQNHEIMLESGLSNRKYSFYHISKNSLKVSFVRRPNRTTHYLFRLIGQTRNILTLH</sequence>
<protein>
    <submittedName>
        <fullName evidence="1">Uncharacterized protein</fullName>
    </submittedName>
</protein>
<evidence type="ECO:0000313" key="2">
    <source>
        <dbReference type="Proteomes" id="UP000010808"/>
    </source>
</evidence>
<organism evidence="1 2">
    <name type="scientific">Maridesulfovibrio hydrothermalis AM13 = DSM 14728</name>
    <dbReference type="NCBI Taxonomy" id="1121451"/>
    <lineage>
        <taxon>Bacteria</taxon>
        <taxon>Pseudomonadati</taxon>
        <taxon>Thermodesulfobacteriota</taxon>
        <taxon>Desulfovibrionia</taxon>
        <taxon>Desulfovibrionales</taxon>
        <taxon>Desulfovibrionaceae</taxon>
        <taxon>Maridesulfovibrio</taxon>
    </lineage>
</organism>
<dbReference type="KEGG" id="dhy:DESAM_22102"/>
<reference evidence="1 2" key="1">
    <citation type="submission" date="2012-10" db="EMBL/GenBank/DDBJ databases">
        <authorList>
            <person name="Genoscope - CEA"/>
        </authorList>
    </citation>
    <scope>NUCLEOTIDE SEQUENCE [LARGE SCALE GENOMIC DNA]</scope>
    <source>
        <strain evidence="2">AM13 / DSM 14728</strain>
    </source>
</reference>
<accession>L0RC94</accession>
<dbReference type="AlphaFoldDB" id="L0RC94"/>
<dbReference type="HOGENOM" id="CLU_2245589_0_0_7"/>
<evidence type="ECO:0000313" key="1">
    <source>
        <dbReference type="EMBL" id="CCO24369.1"/>
    </source>
</evidence>
<dbReference type="EMBL" id="FO203522">
    <property type="protein sequence ID" value="CCO24369.1"/>
    <property type="molecule type" value="Genomic_DNA"/>
</dbReference>
<gene>
    <name evidence="1" type="ORF">DESAM_22102</name>
</gene>
<name>L0RC94_9BACT</name>
<proteinExistence type="predicted"/>
<dbReference type="Proteomes" id="UP000010808">
    <property type="component" value="Chromosome"/>
</dbReference>